<dbReference type="InterPro" id="IPR003115">
    <property type="entry name" value="ParB_N"/>
</dbReference>
<feature type="compositionally biased region" description="Basic and acidic residues" evidence="1">
    <location>
        <begin position="240"/>
        <end position="258"/>
    </location>
</feature>
<organism evidence="3 4">
    <name type="scientific">Kibdelosporangium persicum</name>
    <dbReference type="NCBI Taxonomy" id="2698649"/>
    <lineage>
        <taxon>Bacteria</taxon>
        <taxon>Bacillati</taxon>
        <taxon>Actinomycetota</taxon>
        <taxon>Actinomycetes</taxon>
        <taxon>Pseudonocardiales</taxon>
        <taxon>Pseudonocardiaceae</taxon>
        <taxon>Kibdelosporangium</taxon>
    </lineage>
</organism>
<comment type="caution">
    <text evidence="3">The sequence shown here is derived from an EMBL/GenBank/DDBJ whole genome shotgun (WGS) entry which is preliminary data.</text>
</comment>
<sequence length="359" mass="39144">MLARDTAVAQRKLMRDVGLTAEKVDAELSGCRRSTMPVDTLLSADSPRINGEDAAHIQALAAVEERLPAIIVHRPTTRVIDGMHRLRAAALRGDTHIDVLLFEGSAEDAFVLAVRLNAAHGFPLSQADRNAAAKRIITSHPAWSDRAIAAVTGLSAKTVASLRRLMDSDDTSSGARMGRDGRVRPLNPAEARRHVGELFAERPDASLREVARKAGVSVGTARDVRQRLRAGSDPVPPRQRQAENKTKDGTTRHRNANRETVRIAPPWYALGLDQLKRDPSMRFNEAGRNILRLLEVGMLGTHQWQRYVDAVPAHCVGAVANAARRCAEAWADFAQQVVARDAESGTSAVRKPSEEENAS</sequence>
<name>A0ABX2FDT7_9PSEU</name>
<evidence type="ECO:0000259" key="2">
    <source>
        <dbReference type="SMART" id="SM00470"/>
    </source>
</evidence>
<evidence type="ECO:0000313" key="4">
    <source>
        <dbReference type="Proteomes" id="UP000763557"/>
    </source>
</evidence>
<dbReference type="SMART" id="SM00470">
    <property type="entry name" value="ParB"/>
    <property type="match status" value="1"/>
</dbReference>
<feature type="domain" description="ParB-like N-terminal" evidence="2">
    <location>
        <begin position="34"/>
        <end position="118"/>
    </location>
</feature>
<evidence type="ECO:0000256" key="1">
    <source>
        <dbReference type="SAM" id="MobiDB-lite"/>
    </source>
</evidence>
<proteinExistence type="predicted"/>
<accession>A0ABX2FDT7</accession>
<dbReference type="SUPFAM" id="SSF110849">
    <property type="entry name" value="ParB/Sulfiredoxin"/>
    <property type="match status" value="1"/>
</dbReference>
<gene>
    <name evidence="3" type="ORF">GC106_67790</name>
</gene>
<dbReference type="InterPro" id="IPR036086">
    <property type="entry name" value="ParB/Sulfiredoxin_sf"/>
</dbReference>
<feature type="region of interest" description="Disordered" evidence="1">
    <location>
        <begin position="168"/>
        <end position="189"/>
    </location>
</feature>
<dbReference type="Proteomes" id="UP000763557">
    <property type="component" value="Unassembled WGS sequence"/>
</dbReference>
<feature type="region of interest" description="Disordered" evidence="1">
    <location>
        <begin position="214"/>
        <end position="258"/>
    </location>
</feature>
<keyword evidence="4" id="KW-1185">Reference proteome</keyword>
<dbReference type="RefSeq" id="WP_246367539.1">
    <property type="nucleotide sequence ID" value="NZ_CBCSGW010000012.1"/>
</dbReference>
<reference evidence="3 4" key="1">
    <citation type="submission" date="2020-01" db="EMBL/GenBank/DDBJ databases">
        <title>Kibdelosporangium persica a novel Actinomycetes from a hot desert in Iran.</title>
        <authorList>
            <person name="Safaei N."/>
            <person name="Zaburannyi N."/>
            <person name="Mueller R."/>
            <person name="Wink J."/>
        </authorList>
    </citation>
    <scope>NUCLEOTIDE SEQUENCE [LARGE SCALE GENOMIC DNA]</scope>
    <source>
        <strain evidence="3 4">4NS15</strain>
    </source>
</reference>
<evidence type="ECO:0000313" key="3">
    <source>
        <dbReference type="EMBL" id="NRN69522.1"/>
    </source>
</evidence>
<dbReference type="EMBL" id="JAAATY010000028">
    <property type="protein sequence ID" value="NRN69522.1"/>
    <property type="molecule type" value="Genomic_DNA"/>
</dbReference>
<protein>
    <submittedName>
        <fullName evidence="3">Streptomycin biosynthesis operon regulator</fullName>
    </submittedName>
</protein>